<dbReference type="Pfam" id="PF01734">
    <property type="entry name" value="Patatin"/>
    <property type="match status" value="1"/>
</dbReference>
<feature type="domain" description="PNPLA" evidence="6">
    <location>
        <begin position="35"/>
        <end position="227"/>
    </location>
</feature>
<feature type="short sequence motif" description="GXGXXG" evidence="4">
    <location>
        <begin position="39"/>
        <end position="44"/>
    </location>
</feature>
<dbReference type="PANTHER" id="PTHR14226:SF29">
    <property type="entry name" value="NEUROPATHY TARGET ESTERASE SWS"/>
    <property type="match status" value="1"/>
</dbReference>
<feature type="short sequence motif" description="GXSXG" evidence="4">
    <location>
        <begin position="66"/>
        <end position="70"/>
    </location>
</feature>
<keyword evidence="3 4" id="KW-0443">Lipid metabolism</keyword>
<accession>A0A177Y5A2</accession>
<dbReference type="PANTHER" id="PTHR14226">
    <property type="entry name" value="NEUROPATHY TARGET ESTERASE/SWISS CHEESE D.MELANOGASTER"/>
    <property type="match status" value="1"/>
</dbReference>
<dbReference type="SUPFAM" id="SSF52151">
    <property type="entry name" value="FabD/lysophospholipase-like"/>
    <property type="match status" value="1"/>
</dbReference>
<sequence>MTKLIGFLACVIGSITFSALVQAESDQETRPKVALVLAGGGAKGAAHIGVLKALEELRVPVDIITGTSMGSYVGGLYATGMSADEIESFIHTVDWNSGYRDRVDRSQRKVQDKEYEDRYQLTTDLGLRWGEVRGKRGIVQGQGMLKLLRETAGNLPPFESFDELAIPYRSVATDIIDLEPVVIDRGYLVDAMMASMSVPGALPPYNLDGRLLVDGGVTNNMPVDVARDLGADVVIAIDISTEYKNEEDFTTLFTVADQLSNYLVRNTTNQQAELLTEKDLYLRPEVGDMETTEFAKMPDAFEKGYQVTMENKELLKKLSFSSGQYQKYVDHKEDVRRELRYGDEITVQNVVINNKTHYADALLEQRLSLEPGNEYSLAEVEQSVQDLYALDRFELIKYRYDVVDGQDSLIVDVNEKSWGPNYVNFRFFLEDDFTTDSQYSIGISSNFTNLNDFGAELRTNFEIGTDKLFQAQLYSPFFSSQKAFTTFGVTYSSEKRNLPDSGFEDTTLSATKNYFPLTYSEWTAELALGYQDTLWRRFKVGARYVDGDGELSTLPSYLDLDYKRLGVFANYRIDTLDNYSLPRRGLYLDLDYLISHDESVGGTLFREAMVEEDTAYEFGAKMIAAQTFARHTLVANIDVGFVNNKNSSIPIDPKEIGGFLNLSGIPRNSLIGQNKVFGSLVYRYRWFDNDFGLFTSPFYIGGSMEYGGVWNDPDLDIDDAPLYAAGSVFAGVDSPVGPIMFGYGRTEQNFDSFYLIIGTTFK</sequence>
<dbReference type="InterPro" id="IPR002641">
    <property type="entry name" value="PNPLA_dom"/>
</dbReference>
<keyword evidence="2 4" id="KW-0442">Lipid degradation</keyword>
<evidence type="ECO:0000256" key="5">
    <source>
        <dbReference type="SAM" id="SignalP"/>
    </source>
</evidence>
<feature type="active site" description="Nucleophile" evidence="4">
    <location>
        <position position="68"/>
    </location>
</feature>
<keyword evidence="7" id="KW-0645">Protease</keyword>
<feature type="chain" id="PRO_5008079494" evidence="5">
    <location>
        <begin position="24"/>
        <end position="762"/>
    </location>
</feature>
<evidence type="ECO:0000256" key="3">
    <source>
        <dbReference type="ARBA" id="ARBA00023098"/>
    </source>
</evidence>
<keyword evidence="5" id="KW-0732">Signal</keyword>
<evidence type="ECO:0000313" key="8">
    <source>
        <dbReference type="Proteomes" id="UP000078406"/>
    </source>
</evidence>
<evidence type="ECO:0000256" key="2">
    <source>
        <dbReference type="ARBA" id="ARBA00022963"/>
    </source>
</evidence>
<keyword evidence="1 4" id="KW-0378">Hydrolase</keyword>
<dbReference type="GO" id="GO:0019867">
    <property type="term" value="C:outer membrane"/>
    <property type="evidence" value="ECO:0007669"/>
    <property type="project" value="InterPro"/>
</dbReference>
<feature type="short sequence motif" description="DGA/G" evidence="4">
    <location>
        <begin position="214"/>
        <end position="216"/>
    </location>
</feature>
<proteinExistence type="predicted"/>
<dbReference type="AlphaFoldDB" id="A0A177Y5A2"/>
<comment type="caution">
    <text evidence="7">The sequence shown here is derived from an EMBL/GenBank/DDBJ whole genome shotgun (WGS) entry which is preliminary data.</text>
</comment>
<dbReference type="Gene3D" id="2.40.160.50">
    <property type="entry name" value="membrane protein fhac: a member of the omp85/tpsb transporter family"/>
    <property type="match status" value="1"/>
</dbReference>
<dbReference type="EMBL" id="LLEI02000013">
    <property type="protein sequence ID" value="OAJ96054.1"/>
    <property type="molecule type" value="Genomic_DNA"/>
</dbReference>
<organism evidence="7 8">
    <name type="scientific">Vibrio bivalvicida</name>
    <dbReference type="NCBI Taxonomy" id="1276888"/>
    <lineage>
        <taxon>Bacteria</taxon>
        <taxon>Pseudomonadati</taxon>
        <taxon>Pseudomonadota</taxon>
        <taxon>Gammaproteobacteria</taxon>
        <taxon>Vibrionales</taxon>
        <taxon>Vibrionaceae</taxon>
        <taxon>Vibrio</taxon>
        <taxon>Vibrio oreintalis group</taxon>
    </lineage>
</organism>
<dbReference type="GO" id="GO:0006508">
    <property type="term" value="P:proteolysis"/>
    <property type="evidence" value="ECO:0007669"/>
    <property type="project" value="UniProtKB-KW"/>
</dbReference>
<evidence type="ECO:0000313" key="7">
    <source>
        <dbReference type="EMBL" id="OAJ96054.1"/>
    </source>
</evidence>
<dbReference type="GO" id="GO:0016042">
    <property type="term" value="P:lipid catabolic process"/>
    <property type="evidence" value="ECO:0007669"/>
    <property type="project" value="UniProtKB-UniRule"/>
</dbReference>
<dbReference type="GO" id="GO:0008233">
    <property type="term" value="F:peptidase activity"/>
    <property type="evidence" value="ECO:0007669"/>
    <property type="project" value="UniProtKB-KW"/>
</dbReference>
<dbReference type="InterPro" id="IPR010827">
    <property type="entry name" value="BamA/TamA_POTRA"/>
</dbReference>
<gene>
    <name evidence="7" type="ORF">APB76_01815</name>
</gene>
<evidence type="ECO:0000259" key="6">
    <source>
        <dbReference type="PROSITE" id="PS51635"/>
    </source>
</evidence>
<reference evidence="7 8" key="1">
    <citation type="journal article" date="2016" name="Syst. Appl. Microbiol.">
        <title>Vibrio bivalvicida sp. nov., a novel larval pathogen for bivalve molluscs reared in a hatchery.</title>
        <authorList>
            <person name="Dubert J."/>
            <person name="Romalde J.L."/>
            <person name="Prado S."/>
            <person name="Barja J.L."/>
        </authorList>
    </citation>
    <scope>NUCLEOTIDE SEQUENCE [LARGE SCALE GENOMIC DNA]</scope>
    <source>
        <strain evidence="7 8">605</strain>
    </source>
</reference>
<dbReference type="RefSeq" id="WP_054962758.1">
    <property type="nucleotide sequence ID" value="NZ_LLEI02000013.1"/>
</dbReference>
<dbReference type="Pfam" id="PF07244">
    <property type="entry name" value="POTRA"/>
    <property type="match status" value="1"/>
</dbReference>
<dbReference type="InterPro" id="IPR016035">
    <property type="entry name" value="Acyl_Trfase/lysoPLipase"/>
</dbReference>
<dbReference type="Gene3D" id="3.40.1090.10">
    <property type="entry name" value="Cytosolic phospholipase A2 catalytic domain"/>
    <property type="match status" value="2"/>
</dbReference>
<feature type="active site" description="Proton acceptor" evidence="4">
    <location>
        <position position="214"/>
    </location>
</feature>
<dbReference type="CDD" id="cd07205">
    <property type="entry name" value="Pat_PNPLA6_PNPLA7_NTE1_like"/>
    <property type="match status" value="1"/>
</dbReference>
<protein>
    <submittedName>
        <fullName evidence="7">Serine protease</fullName>
    </submittedName>
</protein>
<dbReference type="Proteomes" id="UP000078406">
    <property type="component" value="Unassembled WGS sequence"/>
</dbReference>
<name>A0A177Y5A2_9VIBR</name>
<feature type="signal peptide" evidence="5">
    <location>
        <begin position="1"/>
        <end position="23"/>
    </location>
</feature>
<dbReference type="PROSITE" id="PS51635">
    <property type="entry name" value="PNPLA"/>
    <property type="match status" value="1"/>
</dbReference>
<dbReference type="Gene3D" id="3.10.20.310">
    <property type="entry name" value="membrane protein fhac"/>
    <property type="match status" value="1"/>
</dbReference>
<evidence type="ECO:0000256" key="4">
    <source>
        <dbReference type="PROSITE-ProRule" id="PRU01161"/>
    </source>
</evidence>
<dbReference type="InterPro" id="IPR050301">
    <property type="entry name" value="NTE"/>
</dbReference>
<evidence type="ECO:0000256" key="1">
    <source>
        <dbReference type="ARBA" id="ARBA00022801"/>
    </source>
</evidence>